<dbReference type="SUPFAM" id="SSF74650">
    <property type="entry name" value="Galactose mutarotase-like"/>
    <property type="match status" value="1"/>
</dbReference>
<organism evidence="9 10">
    <name type="scientific">Lysobacter spongiicola DSM 21749</name>
    <dbReference type="NCBI Taxonomy" id="1122188"/>
    <lineage>
        <taxon>Bacteria</taxon>
        <taxon>Pseudomonadati</taxon>
        <taxon>Pseudomonadota</taxon>
        <taxon>Gammaproteobacteria</taxon>
        <taxon>Lysobacterales</taxon>
        <taxon>Lysobacteraceae</taxon>
        <taxon>Novilysobacter</taxon>
    </lineage>
</organism>
<dbReference type="PANTHER" id="PTHR30504:SF2">
    <property type="entry name" value="GLUCANS BIOSYNTHESIS PROTEIN G"/>
    <property type="match status" value="1"/>
</dbReference>
<dbReference type="Gene3D" id="2.60.40.10">
    <property type="entry name" value="Immunoglobulins"/>
    <property type="match status" value="1"/>
</dbReference>
<dbReference type="InterPro" id="IPR014756">
    <property type="entry name" value="Ig_E-set"/>
</dbReference>
<dbReference type="InterPro" id="IPR014718">
    <property type="entry name" value="GH-type_carb-bd"/>
</dbReference>
<dbReference type="PANTHER" id="PTHR30504">
    <property type="entry name" value="GLUCANS BIOSYNTHESIS PROTEIN"/>
    <property type="match status" value="1"/>
</dbReference>
<dbReference type="SUPFAM" id="SSF81296">
    <property type="entry name" value="E set domains"/>
    <property type="match status" value="1"/>
</dbReference>
<dbReference type="PIRSF" id="PIRSF006281">
    <property type="entry name" value="MdoG"/>
    <property type="match status" value="1"/>
</dbReference>
<dbReference type="AlphaFoldDB" id="A0A1T4P0S7"/>
<reference evidence="9 10" key="1">
    <citation type="submission" date="2017-02" db="EMBL/GenBank/DDBJ databases">
        <authorList>
            <person name="Peterson S.W."/>
        </authorList>
    </citation>
    <scope>NUCLEOTIDE SEQUENCE [LARGE SCALE GENOMIC DNA]</scope>
    <source>
        <strain evidence="9 10">DSM 21749</strain>
    </source>
</reference>
<dbReference type="InterPro" id="IPR011013">
    <property type="entry name" value="Gal_mutarotase_sf_dom"/>
</dbReference>
<dbReference type="STRING" id="1122188.SAMN02745674_01001"/>
<dbReference type="InterPro" id="IPR007444">
    <property type="entry name" value="Glucan_biosyn_MdoG_C"/>
</dbReference>
<dbReference type="UniPathway" id="UPA00637"/>
<evidence type="ECO:0000256" key="3">
    <source>
        <dbReference type="ARBA" id="ARBA00005001"/>
    </source>
</evidence>
<dbReference type="GO" id="GO:0051274">
    <property type="term" value="P:beta-glucan biosynthetic process"/>
    <property type="evidence" value="ECO:0007669"/>
    <property type="project" value="TreeGrafter"/>
</dbReference>
<gene>
    <name evidence="9" type="ORF">SAMN02745674_01001</name>
</gene>
<evidence type="ECO:0000256" key="7">
    <source>
        <dbReference type="ARBA" id="ARBA00022764"/>
    </source>
</evidence>
<dbReference type="GO" id="GO:0030246">
    <property type="term" value="F:carbohydrate binding"/>
    <property type="evidence" value="ECO:0007669"/>
    <property type="project" value="InterPro"/>
</dbReference>
<accession>A0A1T4P0S7</accession>
<comment type="similarity">
    <text evidence="4">Belongs to the OpgD/OpgG family.</text>
</comment>
<comment type="function">
    <text evidence="1">Probably involved in the control of the structural glucose backbone of osmoregulated periplasmic glucans (OPGs).</text>
</comment>
<dbReference type="GO" id="GO:0030288">
    <property type="term" value="C:outer membrane-bounded periplasmic space"/>
    <property type="evidence" value="ECO:0007669"/>
    <property type="project" value="TreeGrafter"/>
</dbReference>
<dbReference type="EMBL" id="FUXP01000002">
    <property type="protein sequence ID" value="SJZ84588.1"/>
    <property type="molecule type" value="Genomic_DNA"/>
</dbReference>
<feature type="domain" description="Glucan biosynthesis periplasmic MdoG C-terminal" evidence="8">
    <location>
        <begin position="2"/>
        <end position="463"/>
    </location>
</feature>
<dbReference type="InterPro" id="IPR014438">
    <property type="entry name" value="Glucan_biosyn_MdoG/MdoD"/>
</dbReference>
<protein>
    <recommendedName>
        <fullName evidence="5">Glucans biosynthesis protein D</fullName>
    </recommendedName>
</protein>
<evidence type="ECO:0000313" key="9">
    <source>
        <dbReference type="EMBL" id="SJZ84588.1"/>
    </source>
</evidence>
<evidence type="ECO:0000313" key="10">
    <source>
        <dbReference type="Proteomes" id="UP000190061"/>
    </source>
</evidence>
<evidence type="ECO:0000256" key="6">
    <source>
        <dbReference type="ARBA" id="ARBA00022729"/>
    </source>
</evidence>
<sequence>MARALAEQAFVPDPRRAPAWLEGIGYDAYRDIRFDPAQALWRDTGLPFQAQFFHQGFLFREPVDMYEVDGGVTTAVGYRPEMFDFGPAVADAGTRAAGAGFAGFRLHAPLNRPDYFDEVCAFLGASYFRAVAKGQVYGLSARGLALRTADPRGEEFPRFKTFWMERPAPGADSIVVHALMDGPSAAGAFRFVIRPGEETLIDVTARVFPRVHLDAAGIAPLTSMFQFDAADRAGIDDYRDAVHDSDGLAIHDASGDVSWRALHNPASLQHSTFDGGTPRGFGLMQRKRGFSDYGDAEARYDRRPSLWVEPLDDWGQGRVHLVEIPTADEYQDNIVAFWRPLRPLRAGREHRFDYRLHWTDRHRWNPALARVVRTRIGAAPDGARRVAVDLEGGTALAAAPEPVAQVVADTGHVANVVAHPMPGEGRWRISFEMQPGDADVVEMRARLATADGRPLSENWLYRWTR</sequence>
<name>A0A1T4P0S7_9GAMM</name>
<evidence type="ECO:0000256" key="4">
    <source>
        <dbReference type="ARBA" id="ARBA00009284"/>
    </source>
</evidence>
<evidence type="ECO:0000259" key="8">
    <source>
        <dbReference type="Pfam" id="PF04349"/>
    </source>
</evidence>
<dbReference type="Pfam" id="PF04349">
    <property type="entry name" value="MdoG"/>
    <property type="match status" value="1"/>
</dbReference>
<dbReference type="FunFam" id="2.70.98.10:FF:000001">
    <property type="entry name" value="Glucans biosynthesis protein G"/>
    <property type="match status" value="1"/>
</dbReference>
<dbReference type="Gene3D" id="2.70.98.10">
    <property type="match status" value="1"/>
</dbReference>
<evidence type="ECO:0000256" key="5">
    <source>
        <dbReference type="ARBA" id="ARBA00015372"/>
    </source>
</evidence>
<keyword evidence="6" id="KW-0732">Signal</keyword>
<evidence type="ECO:0000256" key="1">
    <source>
        <dbReference type="ARBA" id="ARBA00003985"/>
    </source>
</evidence>
<dbReference type="InterPro" id="IPR013783">
    <property type="entry name" value="Ig-like_fold"/>
</dbReference>
<comment type="subcellular location">
    <subcellularLocation>
        <location evidence="2">Periplasm</location>
    </subcellularLocation>
</comment>
<keyword evidence="7" id="KW-0574">Periplasm</keyword>
<evidence type="ECO:0000256" key="2">
    <source>
        <dbReference type="ARBA" id="ARBA00004418"/>
    </source>
</evidence>
<dbReference type="Proteomes" id="UP000190061">
    <property type="component" value="Unassembled WGS sequence"/>
</dbReference>
<comment type="pathway">
    <text evidence="3">Glycan metabolism; osmoregulated periplasmic glucan (OPG) biosynthesis.</text>
</comment>
<dbReference type="GO" id="GO:0003824">
    <property type="term" value="F:catalytic activity"/>
    <property type="evidence" value="ECO:0007669"/>
    <property type="project" value="InterPro"/>
</dbReference>
<keyword evidence="10" id="KW-1185">Reference proteome</keyword>
<proteinExistence type="inferred from homology"/>